<dbReference type="PANTHER" id="PTHR12835">
    <property type="entry name" value="BIOTIN PROTEIN LIGASE"/>
    <property type="match status" value="1"/>
</dbReference>
<reference evidence="1 2" key="2">
    <citation type="submission" date="2018-11" db="EMBL/GenBank/DDBJ databases">
        <authorList>
            <consortium name="Pathogen Informatics"/>
        </authorList>
    </citation>
    <scope>NUCLEOTIDE SEQUENCE [LARGE SCALE GENOMIC DNA]</scope>
</reference>
<dbReference type="InterPro" id="IPR045864">
    <property type="entry name" value="aa-tRNA-synth_II/BPL/LPL"/>
</dbReference>
<dbReference type="OrthoDB" id="10250105at2759"/>
<evidence type="ECO:0000313" key="3">
    <source>
        <dbReference type="WBParaSite" id="TTAC_0000237901-mRNA-1"/>
    </source>
</evidence>
<sequence length="171" mass="18476">MELRVKWPNDVYVVDKTSNTCTKISGVLASATCTDPGEVRCLVGIGVNVANSKPTTCLHDIIRAGAGDANVALPSVAAVVGRTLHHLEILINRFESGGSKQIEEMYTSAWIHKDQRLDVPDGDHKIKCTVVGVDEFGYLRVLSEKGEEIVLHPNGNSIDMVAGSVISRRIP</sequence>
<dbReference type="GO" id="GO:0004077">
    <property type="term" value="F:biotin--[biotin carboxyl-carrier protein] ligase activity"/>
    <property type="evidence" value="ECO:0007669"/>
    <property type="project" value="TreeGrafter"/>
</dbReference>
<evidence type="ECO:0000313" key="2">
    <source>
        <dbReference type="Proteomes" id="UP000274429"/>
    </source>
</evidence>
<dbReference type="SUPFAM" id="SSF55681">
    <property type="entry name" value="Class II aaRS and biotin synthetases"/>
    <property type="match status" value="1"/>
</dbReference>
<organism evidence="3">
    <name type="scientific">Hydatigena taeniaeformis</name>
    <name type="common">Feline tapeworm</name>
    <name type="synonym">Taenia taeniaeformis</name>
    <dbReference type="NCBI Taxonomy" id="6205"/>
    <lineage>
        <taxon>Eukaryota</taxon>
        <taxon>Metazoa</taxon>
        <taxon>Spiralia</taxon>
        <taxon>Lophotrochozoa</taxon>
        <taxon>Platyhelminthes</taxon>
        <taxon>Cestoda</taxon>
        <taxon>Eucestoda</taxon>
        <taxon>Cyclophyllidea</taxon>
        <taxon>Taeniidae</taxon>
        <taxon>Hydatigera</taxon>
    </lineage>
</organism>
<proteinExistence type="predicted"/>
<name>A0A0R3WNP1_HYDTA</name>
<dbReference type="Gene3D" id="3.30.930.10">
    <property type="entry name" value="Bira Bifunctional Protein, Domain 2"/>
    <property type="match status" value="1"/>
</dbReference>
<dbReference type="Proteomes" id="UP000274429">
    <property type="component" value="Unassembled WGS sequence"/>
</dbReference>
<gene>
    <name evidence="1" type="ORF">TTAC_LOCUS2366</name>
</gene>
<dbReference type="AlphaFoldDB" id="A0A0R3WNP1"/>
<dbReference type="PANTHER" id="PTHR12835:SF5">
    <property type="entry name" value="BIOTIN--PROTEIN LIGASE"/>
    <property type="match status" value="1"/>
</dbReference>
<accession>A0A0R3WNP1</accession>
<evidence type="ECO:0000313" key="1">
    <source>
        <dbReference type="EMBL" id="VDM19805.1"/>
    </source>
</evidence>
<dbReference type="STRING" id="6205.A0A0R3WNP1"/>
<protein>
    <submittedName>
        <fullName evidence="3">BPL/LPL catalytic domain-containing protein</fullName>
    </submittedName>
</protein>
<dbReference type="GO" id="GO:0005737">
    <property type="term" value="C:cytoplasm"/>
    <property type="evidence" value="ECO:0007669"/>
    <property type="project" value="TreeGrafter"/>
</dbReference>
<dbReference type="WBParaSite" id="TTAC_0000237901-mRNA-1">
    <property type="protein sequence ID" value="TTAC_0000237901-mRNA-1"/>
    <property type="gene ID" value="TTAC_0000237901"/>
</dbReference>
<dbReference type="EMBL" id="UYWX01001007">
    <property type="protein sequence ID" value="VDM19805.1"/>
    <property type="molecule type" value="Genomic_DNA"/>
</dbReference>
<reference evidence="3" key="1">
    <citation type="submission" date="2017-02" db="UniProtKB">
        <authorList>
            <consortium name="WormBaseParasite"/>
        </authorList>
    </citation>
    <scope>IDENTIFICATION</scope>
</reference>
<keyword evidence="2" id="KW-1185">Reference proteome</keyword>